<comment type="caution">
    <text evidence="2">The sequence shown here is derived from an EMBL/GenBank/DDBJ whole genome shotgun (WGS) entry which is preliminary data.</text>
</comment>
<dbReference type="PATRIC" id="fig|472175.3.peg.41"/>
<protein>
    <submittedName>
        <fullName evidence="2">Uncharacterized protein</fullName>
    </submittedName>
</protein>
<feature type="transmembrane region" description="Helical" evidence="1">
    <location>
        <begin position="16"/>
        <end position="39"/>
    </location>
</feature>
<dbReference type="AlphaFoldDB" id="A0A084U7T9"/>
<reference evidence="2 3" key="1">
    <citation type="submission" date="2014-05" db="EMBL/GenBank/DDBJ databases">
        <title>Draft Genome Sequence of Nitratireductor basaltis Strain UMTGB225, A Marine Bacterium Isolated from Green Barrel Tunicate.</title>
        <authorList>
            <person name="Gan H.Y."/>
        </authorList>
    </citation>
    <scope>NUCLEOTIDE SEQUENCE [LARGE SCALE GENOMIC DNA]</scope>
    <source>
        <strain evidence="2 3">UMTGB225</strain>
    </source>
</reference>
<keyword evidence="1" id="KW-0812">Transmembrane</keyword>
<evidence type="ECO:0000313" key="3">
    <source>
        <dbReference type="Proteomes" id="UP000053675"/>
    </source>
</evidence>
<evidence type="ECO:0000313" key="2">
    <source>
        <dbReference type="EMBL" id="KFB09025.1"/>
    </source>
</evidence>
<keyword evidence="3" id="KW-1185">Reference proteome</keyword>
<dbReference type="STRING" id="472175.EL18_00039"/>
<sequence length="112" mass="12767">MTIFDVPVADIEWTTWWLLGSAATILIGFAGWQISQFFIGAKIIAQRDEKGPRFNWVREKMLPGYLANRSFKREVSGRLHRGGIGRLCFNLMLLGSGAHVAFWVYAVNFMDK</sequence>
<accession>A0A084U7T9</accession>
<dbReference type="Proteomes" id="UP000053675">
    <property type="component" value="Unassembled WGS sequence"/>
</dbReference>
<proteinExistence type="predicted"/>
<feature type="transmembrane region" description="Helical" evidence="1">
    <location>
        <begin position="87"/>
        <end position="106"/>
    </location>
</feature>
<evidence type="ECO:0000256" key="1">
    <source>
        <dbReference type="SAM" id="Phobius"/>
    </source>
</evidence>
<dbReference type="RefSeq" id="WP_036478539.1">
    <property type="nucleotide sequence ID" value="NZ_JMQM01000001.1"/>
</dbReference>
<organism evidence="2 3">
    <name type="scientific">Nitratireductor basaltis</name>
    <dbReference type="NCBI Taxonomy" id="472175"/>
    <lineage>
        <taxon>Bacteria</taxon>
        <taxon>Pseudomonadati</taxon>
        <taxon>Pseudomonadota</taxon>
        <taxon>Alphaproteobacteria</taxon>
        <taxon>Hyphomicrobiales</taxon>
        <taxon>Phyllobacteriaceae</taxon>
        <taxon>Nitratireductor</taxon>
    </lineage>
</organism>
<keyword evidence="1" id="KW-0472">Membrane</keyword>
<keyword evidence="1" id="KW-1133">Transmembrane helix</keyword>
<name>A0A084U7T9_9HYPH</name>
<gene>
    <name evidence="2" type="ORF">EL18_00039</name>
</gene>
<dbReference type="EMBL" id="JMQM01000001">
    <property type="protein sequence ID" value="KFB09025.1"/>
    <property type="molecule type" value="Genomic_DNA"/>
</dbReference>